<proteinExistence type="predicted"/>
<comment type="caution">
    <text evidence="1">The sequence shown here is derived from an EMBL/GenBank/DDBJ whole genome shotgun (WGS) entry which is preliminary data.</text>
</comment>
<reference evidence="1 2" key="1">
    <citation type="submission" date="2019-10" db="EMBL/GenBank/DDBJ databases">
        <title>Isolation and characterization of Methanoculleus sp. Wushi-C6 from a hot spring well.</title>
        <authorList>
            <person name="Chen S.-C."/>
            <person name="Lan Z.-H."/>
            <person name="You Y.-T."/>
            <person name="Lai M.-C."/>
        </authorList>
    </citation>
    <scope>NUCLEOTIDE SEQUENCE [LARGE SCALE GENOMIC DNA]</scope>
    <source>
        <strain evidence="1 2">Wushi-C6</strain>
    </source>
</reference>
<evidence type="ECO:0000313" key="2">
    <source>
        <dbReference type="Proteomes" id="UP001281203"/>
    </source>
</evidence>
<dbReference type="Proteomes" id="UP001281203">
    <property type="component" value="Unassembled WGS sequence"/>
</dbReference>
<dbReference type="RefSeq" id="WP_317065028.1">
    <property type="nucleotide sequence ID" value="NZ_WBKO01000001.1"/>
</dbReference>
<protein>
    <submittedName>
        <fullName evidence="1">Uncharacterized protein</fullName>
    </submittedName>
</protein>
<dbReference type="EMBL" id="WBKO01000001">
    <property type="protein sequence ID" value="MDV2482005.1"/>
    <property type="molecule type" value="Genomic_DNA"/>
</dbReference>
<gene>
    <name evidence="1" type="ORF">F8E02_08275</name>
</gene>
<sequence length="130" mass="14693">MSTYAELADLAEELFEASGDDDERLAKRLDALDAETREALLASDLLNAYQAFYYYFQETPDELTMERMQLHAASDLARGVVIEEFDIYEVVFLRQDATPVLVLTDGESVLARFEGKGAYAEMVRHLDEGL</sequence>
<organism evidence="1 2">
    <name type="scientific">Methanoculleus caldifontis</name>
    <dbReference type="NCBI Taxonomy" id="2651577"/>
    <lineage>
        <taxon>Archaea</taxon>
        <taxon>Methanobacteriati</taxon>
        <taxon>Methanobacteriota</taxon>
        <taxon>Stenosarchaea group</taxon>
        <taxon>Methanomicrobia</taxon>
        <taxon>Methanomicrobiales</taxon>
        <taxon>Methanomicrobiaceae</taxon>
        <taxon>Methanoculleus</taxon>
    </lineage>
</organism>
<name>A0ABU3X1S1_9EURY</name>
<accession>A0ABU3X1S1</accession>
<evidence type="ECO:0000313" key="1">
    <source>
        <dbReference type="EMBL" id="MDV2482005.1"/>
    </source>
</evidence>
<keyword evidence="2" id="KW-1185">Reference proteome</keyword>